<accession>A0A4Q9KTS2</accession>
<proteinExistence type="predicted"/>
<feature type="non-terminal residue" evidence="1">
    <location>
        <position position="62"/>
    </location>
</feature>
<sequence length="62" mass="6534">MCNLDLAMLYERLLPPSTFHETTNQAPSSSCQTSPVCLVDTIPSSSGTDATVFGPANGMTNL</sequence>
<reference evidence="1 2" key="1">
    <citation type="submission" date="2017-12" db="EMBL/GenBank/DDBJ databases">
        <authorList>
            <person name="Pombert J.-F."/>
            <person name="Haag K.L."/>
            <person name="Ebert D."/>
        </authorList>
    </citation>
    <scope>NUCLEOTIDE SEQUENCE [LARGE SCALE GENOMIC DNA]</scope>
    <source>
        <strain evidence="1">BE-OM-2</strain>
    </source>
</reference>
<comment type="caution">
    <text evidence="1">The sequence shown here is derived from an EMBL/GenBank/DDBJ whole genome shotgun (WGS) entry which is preliminary data.</text>
</comment>
<dbReference type="VEuPathDB" id="MicrosporidiaDB:CWI36_2491p0010"/>
<evidence type="ECO:0000313" key="2">
    <source>
        <dbReference type="Proteomes" id="UP000291404"/>
    </source>
</evidence>
<organism evidence="1 2">
    <name type="scientific">Hamiltosporidium magnivora</name>
    <dbReference type="NCBI Taxonomy" id="148818"/>
    <lineage>
        <taxon>Eukaryota</taxon>
        <taxon>Fungi</taxon>
        <taxon>Fungi incertae sedis</taxon>
        <taxon>Microsporidia</taxon>
        <taxon>Dubosqiidae</taxon>
        <taxon>Hamiltosporidium</taxon>
    </lineage>
</organism>
<protein>
    <submittedName>
        <fullName evidence="1">Uncharacterized protein</fullName>
    </submittedName>
</protein>
<dbReference type="EMBL" id="PITI01002491">
    <property type="protein sequence ID" value="TBT98197.1"/>
    <property type="molecule type" value="Genomic_DNA"/>
</dbReference>
<evidence type="ECO:0000313" key="1">
    <source>
        <dbReference type="EMBL" id="TBT98197.1"/>
    </source>
</evidence>
<name>A0A4Q9KTS2_9MICR</name>
<keyword evidence="2" id="KW-1185">Reference proteome</keyword>
<dbReference type="Proteomes" id="UP000291404">
    <property type="component" value="Unassembled WGS sequence"/>
</dbReference>
<dbReference type="AlphaFoldDB" id="A0A4Q9KTS2"/>
<gene>
    <name evidence="1" type="ORF">CWI36_2491p0010</name>
</gene>